<dbReference type="InterPro" id="IPR059153">
    <property type="entry name" value="NSD_PHD-1st"/>
</dbReference>
<dbReference type="Gene3D" id="3.30.40.10">
    <property type="entry name" value="Zinc/RING finger domain, C3HC4 (zinc finger)"/>
    <property type="match status" value="3"/>
</dbReference>
<dbReference type="CDD" id="cd05838">
    <property type="entry name" value="PWWP_NSD_rpt2"/>
    <property type="match status" value="1"/>
</dbReference>
<keyword evidence="4" id="KW-0597">Phosphoprotein</keyword>
<dbReference type="PROSITE" id="PS50812">
    <property type="entry name" value="PWWP"/>
    <property type="match status" value="1"/>
</dbReference>
<evidence type="ECO:0000313" key="19">
    <source>
        <dbReference type="EMBL" id="KAK7065598.1"/>
    </source>
</evidence>
<dbReference type="Gene3D" id="2.30.30.140">
    <property type="match status" value="1"/>
</dbReference>
<keyword evidence="5 19" id="KW-0489">Methyltransferase</keyword>
<dbReference type="SMART" id="SM00249">
    <property type="entry name" value="PHD"/>
    <property type="match status" value="3"/>
</dbReference>
<accession>A0AAN8WP43</accession>
<dbReference type="PROSITE" id="PS51215">
    <property type="entry name" value="AWS"/>
    <property type="match status" value="1"/>
</dbReference>
<dbReference type="SMART" id="SM00570">
    <property type="entry name" value="AWS"/>
    <property type="match status" value="1"/>
</dbReference>
<evidence type="ECO:0000256" key="5">
    <source>
        <dbReference type="ARBA" id="ARBA00022603"/>
    </source>
</evidence>
<evidence type="ECO:0000256" key="9">
    <source>
        <dbReference type="ARBA" id="ARBA00022771"/>
    </source>
</evidence>
<dbReference type="InterPro" id="IPR011011">
    <property type="entry name" value="Znf_FYVE_PHD"/>
</dbReference>
<dbReference type="FunFam" id="2.30.30.140:FF:000099">
    <property type="entry name" value="Histone-lysine N-methyltransferase"/>
    <property type="match status" value="1"/>
</dbReference>
<evidence type="ECO:0000313" key="20">
    <source>
        <dbReference type="Proteomes" id="UP001381693"/>
    </source>
</evidence>
<feature type="region of interest" description="Disordered" evidence="14">
    <location>
        <begin position="65"/>
        <end position="94"/>
    </location>
</feature>
<evidence type="ECO:0000256" key="14">
    <source>
        <dbReference type="SAM" id="MobiDB-lite"/>
    </source>
</evidence>
<evidence type="ECO:0000256" key="8">
    <source>
        <dbReference type="ARBA" id="ARBA00022723"/>
    </source>
</evidence>
<evidence type="ECO:0000259" key="15">
    <source>
        <dbReference type="PROSITE" id="PS50016"/>
    </source>
</evidence>
<reference evidence="19 20" key="1">
    <citation type="submission" date="2023-11" db="EMBL/GenBank/DDBJ databases">
        <title>Halocaridina rubra genome assembly.</title>
        <authorList>
            <person name="Smith C."/>
        </authorList>
    </citation>
    <scope>NUCLEOTIDE SEQUENCE [LARGE SCALE GENOMIC DNA]</scope>
    <source>
        <strain evidence="19">EP-1</strain>
        <tissue evidence="19">Whole</tissue>
    </source>
</reference>
<evidence type="ECO:0000259" key="16">
    <source>
        <dbReference type="PROSITE" id="PS50280"/>
    </source>
</evidence>
<keyword evidence="7" id="KW-0949">S-adenosyl-L-methionine</keyword>
<dbReference type="SMART" id="SM00293">
    <property type="entry name" value="PWWP"/>
    <property type="match status" value="1"/>
</dbReference>
<sequence length="741" mass="84172">MKSSQKSIAKGLLTTLCYISKLEKGISCGQKGERWLSAIAEGESAITLDRYERLHKFSLNSDSDENIIKTPEKKPSRKSFPQRRNSSIGGKKIGRPRKSLKEKLLLKQMNKSSSSSSEEVISTDGEFSGFEENYSSDENRNVSNLISDISSGNKESFAQYAAKHLQKFILENPNISETAARTKLRWRWKKLAKSQAAKRKIRLEKKIESKSRNSGASWLKRKHRTSVEKEHFEDLEVTTAKRKKVEDSKDGKGVYKIVRNEKVCYTCETASTRGGADLIRCKGLCCGIFHLRCVGLSAVPKQDFKCLECQTGEHKCLCCKSAEGTTQRCTVPFCGKFYHEECIQSWPQVSKNRHQEKFVCPRHICHMCAANADDMNDPVARNPPFTRCLRCPTTYHTGEECIAAGSEEVSLNHHICTKHVKLPKNNMHHVNVSWCFCCSKGGSLLLCDQCPAAFHADCMKITAPEGSYVCEDCENGKFPIYGDVVWVKLGLYRWWPGQVLHPRYIPDNIENLPHQQGMFCVHFFGSNDYYWVTRGRAFHYQEGDKGSRAASSKTLEMQFQRAIEEALVAFRAHKARQAQLEAVRSGKGNLKPPPYVKIDSNRPVGNVRLNKLDLAAVNRCDCNPYSENPCGSDEKCLNRMLMFECVREVCGAGERCGNQRFQRRQYANVSCFRTDARGWGLKTTEDIKKGDFVIEYVGELIDDEEFVRRIEEMHNLKEENYYFLTIDKDIMIDAGPKGNLA</sequence>
<evidence type="ECO:0000256" key="10">
    <source>
        <dbReference type="ARBA" id="ARBA00022833"/>
    </source>
</evidence>
<keyword evidence="12" id="KW-0539">Nucleus</keyword>
<dbReference type="InterPro" id="IPR050777">
    <property type="entry name" value="SET2_Histone-Lys_MeTrsfase"/>
</dbReference>
<comment type="subcellular location">
    <subcellularLocation>
        <location evidence="2">Chromosome</location>
    </subcellularLocation>
    <subcellularLocation>
        <location evidence="1">Nucleus</location>
    </subcellularLocation>
</comment>
<dbReference type="InterPro" id="IPR019786">
    <property type="entry name" value="Zinc_finger_PHD-type_CS"/>
</dbReference>
<dbReference type="SUPFAM" id="SSF82199">
    <property type="entry name" value="SET domain"/>
    <property type="match status" value="1"/>
</dbReference>
<feature type="domain" description="AWS" evidence="18">
    <location>
        <begin position="615"/>
        <end position="665"/>
    </location>
</feature>
<dbReference type="Pfam" id="PF22908">
    <property type="entry name" value="PHD_NSD"/>
    <property type="match status" value="1"/>
</dbReference>
<dbReference type="CDD" id="cd15567">
    <property type="entry name" value="PHD4_NSD"/>
    <property type="match status" value="1"/>
</dbReference>
<evidence type="ECO:0000256" key="13">
    <source>
        <dbReference type="PROSITE-ProRule" id="PRU00146"/>
    </source>
</evidence>
<dbReference type="Proteomes" id="UP001381693">
    <property type="component" value="Unassembled WGS sequence"/>
</dbReference>
<dbReference type="InterPro" id="IPR013083">
    <property type="entry name" value="Znf_RING/FYVE/PHD"/>
</dbReference>
<keyword evidence="11" id="KW-0156">Chromatin regulator</keyword>
<evidence type="ECO:0000256" key="2">
    <source>
        <dbReference type="ARBA" id="ARBA00004286"/>
    </source>
</evidence>
<dbReference type="InterPro" id="IPR055198">
    <property type="entry name" value="NSD_PHD"/>
</dbReference>
<keyword evidence="3" id="KW-0158">Chromosome</keyword>
<organism evidence="19 20">
    <name type="scientific">Halocaridina rubra</name>
    <name type="common">Hawaiian red shrimp</name>
    <dbReference type="NCBI Taxonomy" id="373956"/>
    <lineage>
        <taxon>Eukaryota</taxon>
        <taxon>Metazoa</taxon>
        <taxon>Ecdysozoa</taxon>
        <taxon>Arthropoda</taxon>
        <taxon>Crustacea</taxon>
        <taxon>Multicrustacea</taxon>
        <taxon>Malacostraca</taxon>
        <taxon>Eumalacostraca</taxon>
        <taxon>Eucarida</taxon>
        <taxon>Decapoda</taxon>
        <taxon>Pleocyemata</taxon>
        <taxon>Caridea</taxon>
        <taxon>Atyoidea</taxon>
        <taxon>Atyidae</taxon>
        <taxon>Halocaridina</taxon>
    </lineage>
</organism>
<keyword evidence="8" id="KW-0479">Metal-binding</keyword>
<dbReference type="CDD" id="cd15565">
    <property type="entry name" value="PHD2_NSD"/>
    <property type="match status" value="1"/>
</dbReference>
<dbReference type="InterPro" id="IPR019787">
    <property type="entry name" value="Znf_PHD-finger"/>
</dbReference>
<dbReference type="Gene3D" id="2.170.270.10">
    <property type="entry name" value="SET domain"/>
    <property type="match status" value="1"/>
</dbReference>
<name>A0AAN8WP43_HALRR</name>
<dbReference type="EC" id="2.1.1.354" evidence="19"/>
<protein>
    <submittedName>
        <fullName evidence="19">Histone-lysine N-methyltransferase, H3 lysine-36 and H4 lysine-20 specific</fullName>
        <ecNumber evidence="19">2.1.1.354</ecNumber>
    </submittedName>
</protein>
<evidence type="ECO:0000259" key="17">
    <source>
        <dbReference type="PROSITE" id="PS50812"/>
    </source>
</evidence>
<evidence type="ECO:0000256" key="6">
    <source>
        <dbReference type="ARBA" id="ARBA00022679"/>
    </source>
</evidence>
<dbReference type="InterPro" id="IPR001214">
    <property type="entry name" value="SET_dom"/>
</dbReference>
<dbReference type="SUPFAM" id="SSF57903">
    <property type="entry name" value="FYVE/PHD zinc finger"/>
    <property type="match status" value="2"/>
</dbReference>
<dbReference type="PROSITE" id="PS50280">
    <property type="entry name" value="SET"/>
    <property type="match status" value="1"/>
</dbReference>
<dbReference type="EMBL" id="JAXCGZ010020450">
    <property type="protein sequence ID" value="KAK7065598.1"/>
    <property type="molecule type" value="Genomic_DNA"/>
</dbReference>
<feature type="domain" description="SET" evidence="16">
    <location>
        <begin position="667"/>
        <end position="741"/>
    </location>
</feature>
<gene>
    <name evidence="19" type="primary">NSD1</name>
    <name evidence="19" type="ORF">SK128_016511</name>
</gene>
<dbReference type="Pfam" id="PF00628">
    <property type="entry name" value="PHD"/>
    <property type="match status" value="1"/>
</dbReference>
<feature type="domain" description="PWWP" evidence="17">
    <location>
        <begin position="481"/>
        <end position="543"/>
    </location>
</feature>
<feature type="non-terminal residue" evidence="19">
    <location>
        <position position="741"/>
    </location>
</feature>
<evidence type="ECO:0000256" key="12">
    <source>
        <dbReference type="ARBA" id="ARBA00023242"/>
    </source>
</evidence>
<dbReference type="InterPro" id="IPR001965">
    <property type="entry name" value="Znf_PHD"/>
</dbReference>
<dbReference type="Pfam" id="PF23011">
    <property type="entry name" value="PHD-1st_NSD"/>
    <property type="match status" value="1"/>
</dbReference>
<evidence type="ECO:0000256" key="1">
    <source>
        <dbReference type="ARBA" id="ARBA00004123"/>
    </source>
</evidence>
<evidence type="ECO:0000259" key="18">
    <source>
        <dbReference type="PROSITE" id="PS51215"/>
    </source>
</evidence>
<dbReference type="Pfam" id="PF00855">
    <property type="entry name" value="PWWP"/>
    <property type="match status" value="1"/>
</dbReference>
<dbReference type="Pfam" id="PF00856">
    <property type="entry name" value="SET"/>
    <property type="match status" value="1"/>
</dbReference>
<keyword evidence="20" id="KW-1185">Reference proteome</keyword>
<dbReference type="GO" id="GO:0032259">
    <property type="term" value="P:methylation"/>
    <property type="evidence" value="ECO:0007669"/>
    <property type="project" value="UniProtKB-KW"/>
</dbReference>
<dbReference type="PROSITE" id="PS50016">
    <property type="entry name" value="ZF_PHD_2"/>
    <property type="match status" value="1"/>
</dbReference>
<comment type="caution">
    <text evidence="19">The sequence shown here is derived from an EMBL/GenBank/DDBJ whole genome shotgun (WGS) entry which is preliminary data.</text>
</comment>
<feature type="domain" description="PHD-type" evidence="15">
    <location>
        <begin position="261"/>
        <end position="312"/>
    </location>
</feature>
<proteinExistence type="predicted"/>
<dbReference type="PROSITE" id="PS01359">
    <property type="entry name" value="ZF_PHD_1"/>
    <property type="match status" value="1"/>
</dbReference>
<evidence type="ECO:0000256" key="4">
    <source>
        <dbReference type="ARBA" id="ARBA00022553"/>
    </source>
</evidence>
<dbReference type="InterPro" id="IPR046341">
    <property type="entry name" value="SET_dom_sf"/>
</dbReference>
<dbReference type="GO" id="GO:0005634">
    <property type="term" value="C:nucleus"/>
    <property type="evidence" value="ECO:0007669"/>
    <property type="project" value="UniProtKB-SubCell"/>
</dbReference>
<dbReference type="PANTHER" id="PTHR22884">
    <property type="entry name" value="SET DOMAIN PROTEINS"/>
    <property type="match status" value="1"/>
</dbReference>
<evidence type="ECO:0000256" key="11">
    <source>
        <dbReference type="ARBA" id="ARBA00022853"/>
    </source>
</evidence>
<dbReference type="InterPro" id="IPR000313">
    <property type="entry name" value="PWWP_dom"/>
</dbReference>
<keyword evidence="6 19" id="KW-0808">Transferase</keyword>
<dbReference type="GO" id="GO:0140999">
    <property type="term" value="F:histone H3K4 trimethyltransferase activity"/>
    <property type="evidence" value="ECO:0007669"/>
    <property type="project" value="UniProtKB-EC"/>
</dbReference>
<dbReference type="InterPro" id="IPR006560">
    <property type="entry name" value="AWS_dom"/>
</dbReference>
<keyword evidence="9 13" id="KW-0863">Zinc-finger</keyword>
<evidence type="ECO:0000256" key="7">
    <source>
        <dbReference type="ARBA" id="ARBA00022691"/>
    </source>
</evidence>
<keyword evidence="10" id="KW-0862">Zinc</keyword>
<dbReference type="AlphaFoldDB" id="A0AAN8WP43"/>
<dbReference type="Pfam" id="PF17907">
    <property type="entry name" value="AWS"/>
    <property type="match status" value="1"/>
</dbReference>
<evidence type="ECO:0000256" key="3">
    <source>
        <dbReference type="ARBA" id="ARBA00022454"/>
    </source>
</evidence>
<dbReference type="GO" id="GO:0005694">
    <property type="term" value="C:chromosome"/>
    <property type="evidence" value="ECO:0007669"/>
    <property type="project" value="UniProtKB-SubCell"/>
</dbReference>
<dbReference type="GO" id="GO:0008270">
    <property type="term" value="F:zinc ion binding"/>
    <property type="evidence" value="ECO:0007669"/>
    <property type="project" value="UniProtKB-KW"/>
</dbReference>
<dbReference type="SUPFAM" id="SSF63748">
    <property type="entry name" value="Tudor/PWWP/MBT"/>
    <property type="match status" value="1"/>
</dbReference>